<feature type="signal peptide" evidence="1">
    <location>
        <begin position="1"/>
        <end position="25"/>
    </location>
</feature>
<dbReference type="Proteomes" id="UP000288291">
    <property type="component" value="Unassembled WGS sequence"/>
</dbReference>
<dbReference type="PRINTS" id="PR01729">
    <property type="entry name" value="SURFACELAYER"/>
</dbReference>
<feature type="non-terminal residue" evidence="4">
    <location>
        <position position="359"/>
    </location>
</feature>
<dbReference type="EMBL" id="RXIA01000045">
    <property type="protein sequence ID" value="RVU69901.1"/>
    <property type="molecule type" value="Genomic_DNA"/>
</dbReference>
<organism evidence="4 5">
    <name type="scientific">Lactobacillus xujianguonis</name>
    <dbReference type="NCBI Taxonomy" id="2495899"/>
    <lineage>
        <taxon>Bacteria</taxon>
        <taxon>Bacillati</taxon>
        <taxon>Bacillota</taxon>
        <taxon>Bacilli</taxon>
        <taxon>Lactobacillales</taxon>
        <taxon>Lactobacillaceae</taxon>
        <taxon>Lactobacillus</taxon>
    </lineage>
</organism>
<name>A0A437SSH7_9LACO</name>
<evidence type="ECO:0000259" key="2">
    <source>
        <dbReference type="Pfam" id="PF22796"/>
    </source>
</evidence>
<dbReference type="Pfam" id="PF22796">
    <property type="entry name" value="SlpA_N"/>
    <property type="match status" value="1"/>
</dbReference>
<feature type="chain" id="PRO_5019106474" evidence="1">
    <location>
        <begin position="26"/>
        <end position="359"/>
    </location>
</feature>
<sequence length="359" mass="36942">MKKNLKIVSAAAAALLAVAPVAASAVSSVNAAAVTNIELGGTSAPAIKSDVTLSSDLKAVTKANAVLTDTTTGNTIARYNWDGKVSGSITASWAGQSYTGNLTPGESTVAVFWRNADTQSWNEVKKGSNGLYALEPGVKYYVEVPAVSFNFGTANANKKNLSLSASNGMRLISGDKFVDKINFDTDANGAMVNPKGVEVLIPVTPVDTANADVVSFFERATGTNVNSGSIDVNAVNGSINVSSIMSAFNAKYSAHQLENGANAAANVTTTVADVTAQLQKAGIKVDSLGNIADAPKTLNLTFNAKSPANGAEVSMPVTVNVPNGKVSTPTESAVTKTVNHIAAIYDKDGNQLNLAKLRA</sequence>
<feature type="domain" description="S-layer protein N-terminal" evidence="2">
    <location>
        <begin position="28"/>
        <end position="209"/>
    </location>
</feature>
<feature type="domain" description="S-layer protein" evidence="3">
    <location>
        <begin position="221"/>
        <end position="323"/>
    </location>
</feature>
<protein>
    <submittedName>
        <fullName evidence="4">S-layer protein</fullName>
    </submittedName>
</protein>
<evidence type="ECO:0000313" key="4">
    <source>
        <dbReference type="EMBL" id="RVU69901.1"/>
    </source>
</evidence>
<reference evidence="4 5" key="1">
    <citation type="submission" date="2018-12" db="EMBL/GenBank/DDBJ databases">
        <authorList>
            <person name="Meng J."/>
        </authorList>
    </citation>
    <scope>NUCLEOTIDE SEQUENCE [LARGE SCALE GENOMIC DNA]</scope>
    <source>
        <strain evidence="4 5">HT111-2</strain>
    </source>
</reference>
<dbReference type="AlphaFoldDB" id="A0A437SSH7"/>
<keyword evidence="5" id="KW-1185">Reference proteome</keyword>
<proteinExistence type="predicted"/>
<evidence type="ECO:0000313" key="5">
    <source>
        <dbReference type="Proteomes" id="UP000288291"/>
    </source>
</evidence>
<dbReference type="InterPro" id="IPR055005">
    <property type="entry name" value="SlpA_D2"/>
</dbReference>
<dbReference type="GO" id="GO:0005199">
    <property type="term" value="F:structural constituent of cell wall"/>
    <property type="evidence" value="ECO:0007669"/>
    <property type="project" value="InterPro"/>
</dbReference>
<evidence type="ECO:0000259" key="3">
    <source>
        <dbReference type="Pfam" id="PF22797"/>
    </source>
</evidence>
<dbReference type="GO" id="GO:0030115">
    <property type="term" value="C:S-layer"/>
    <property type="evidence" value="ECO:0007669"/>
    <property type="project" value="InterPro"/>
</dbReference>
<dbReference type="InterPro" id="IPR055006">
    <property type="entry name" value="SlpA_N"/>
</dbReference>
<accession>A0A437SSH7</accession>
<dbReference type="RefSeq" id="WP_103662618.1">
    <property type="nucleotide sequence ID" value="NZ_ML136913.1"/>
</dbReference>
<comment type="caution">
    <text evidence="4">The sequence shown here is derived from an EMBL/GenBank/DDBJ whole genome shotgun (WGS) entry which is preliminary data.</text>
</comment>
<gene>
    <name evidence="4" type="ORF">EJK17_10635</name>
</gene>
<dbReference type="InterPro" id="IPR004903">
    <property type="entry name" value="S-layer_prot"/>
</dbReference>
<dbReference type="Pfam" id="PF22797">
    <property type="entry name" value="SlpA_D2"/>
    <property type="match status" value="1"/>
</dbReference>
<evidence type="ECO:0000256" key="1">
    <source>
        <dbReference type="SAM" id="SignalP"/>
    </source>
</evidence>
<keyword evidence="1" id="KW-0732">Signal</keyword>
<dbReference type="GO" id="GO:0009274">
    <property type="term" value="C:peptidoglycan-based cell wall"/>
    <property type="evidence" value="ECO:0007669"/>
    <property type="project" value="InterPro"/>
</dbReference>